<organism evidence="12 13">
    <name type="scientific">Polyplax serrata</name>
    <name type="common">Common mouse louse</name>
    <dbReference type="NCBI Taxonomy" id="468196"/>
    <lineage>
        <taxon>Eukaryota</taxon>
        <taxon>Metazoa</taxon>
        <taxon>Ecdysozoa</taxon>
        <taxon>Arthropoda</taxon>
        <taxon>Hexapoda</taxon>
        <taxon>Insecta</taxon>
        <taxon>Pterygota</taxon>
        <taxon>Neoptera</taxon>
        <taxon>Paraneoptera</taxon>
        <taxon>Psocodea</taxon>
        <taxon>Troctomorpha</taxon>
        <taxon>Phthiraptera</taxon>
        <taxon>Anoplura</taxon>
        <taxon>Polyplacidae</taxon>
        <taxon>Polyplax</taxon>
    </lineage>
</organism>
<evidence type="ECO:0008006" key="14">
    <source>
        <dbReference type="Google" id="ProtNLM"/>
    </source>
</evidence>
<dbReference type="InterPro" id="IPR004152">
    <property type="entry name" value="GAT_dom"/>
</dbReference>
<accession>A0AAN8PJ22</accession>
<dbReference type="SUPFAM" id="SSF48464">
    <property type="entry name" value="ENTH/VHS domain"/>
    <property type="match status" value="1"/>
</dbReference>
<dbReference type="Proteomes" id="UP001372834">
    <property type="component" value="Unassembled WGS sequence"/>
</dbReference>
<dbReference type="Gene3D" id="1.50.40.10">
    <property type="entry name" value="Mitochondrial carrier domain"/>
    <property type="match status" value="2"/>
</dbReference>
<dbReference type="InterPro" id="IPR002014">
    <property type="entry name" value="VHS_dom"/>
</dbReference>
<feature type="region of interest" description="Disordered" evidence="8">
    <location>
        <begin position="692"/>
        <end position="722"/>
    </location>
</feature>
<dbReference type="Pfam" id="PF03127">
    <property type="entry name" value="GAT"/>
    <property type="match status" value="1"/>
</dbReference>
<evidence type="ECO:0000256" key="8">
    <source>
        <dbReference type="SAM" id="MobiDB-lite"/>
    </source>
</evidence>
<dbReference type="GO" id="GO:0015031">
    <property type="term" value="P:protein transport"/>
    <property type="evidence" value="ECO:0007669"/>
    <property type="project" value="UniProtKB-KW"/>
</dbReference>
<dbReference type="GO" id="GO:0043130">
    <property type="term" value="F:ubiquitin binding"/>
    <property type="evidence" value="ECO:0007669"/>
    <property type="project" value="InterPro"/>
</dbReference>
<dbReference type="Pfam" id="PF00790">
    <property type="entry name" value="VHS"/>
    <property type="match status" value="1"/>
</dbReference>
<comment type="similarity">
    <text evidence="2">Belongs to the mitochondrial carrier (TC 2.A.29) family.</text>
</comment>
<keyword evidence="4 7" id="KW-0812">Transmembrane</keyword>
<evidence type="ECO:0000313" key="13">
    <source>
        <dbReference type="Proteomes" id="UP001372834"/>
    </source>
</evidence>
<dbReference type="SUPFAM" id="SSF89009">
    <property type="entry name" value="GAT-like domain"/>
    <property type="match status" value="1"/>
</dbReference>
<dbReference type="InterPro" id="IPR008942">
    <property type="entry name" value="ENTH_VHS"/>
</dbReference>
<proteinExistence type="inferred from homology"/>
<dbReference type="Gene3D" id="1.20.58.160">
    <property type="match status" value="1"/>
</dbReference>
<dbReference type="AlphaFoldDB" id="A0AAN8PJ22"/>
<keyword evidence="3" id="KW-0813">Transport</keyword>
<dbReference type="PROSITE" id="PS50179">
    <property type="entry name" value="VHS"/>
    <property type="match status" value="1"/>
</dbReference>
<feature type="transmembrane region" description="Helical" evidence="9">
    <location>
        <begin position="80"/>
        <end position="101"/>
    </location>
</feature>
<feature type="domain" description="GAT" evidence="11">
    <location>
        <begin position="464"/>
        <end position="552"/>
    </location>
</feature>
<feature type="repeat" description="Solcar" evidence="7">
    <location>
        <begin position="9"/>
        <end position="100"/>
    </location>
</feature>
<dbReference type="SUPFAM" id="SSF103506">
    <property type="entry name" value="Mitochondrial carrier"/>
    <property type="match status" value="1"/>
</dbReference>
<dbReference type="Pfam" id="PF00153">
    <property type="entry name" value="Mito_carr"/>
    <property type="match status" value="2"/>
</dbReference>
<keyword evidence="5" id="KW-0653">Protein transport</keyword>
<dbReference type="GO" id="GO:0016020">
    <property type="term" value="C:membrane"/>
    <property type="evidence" value="ECO:0007669"/>
    <property type="project" value="UniProtKB-SubCell"/>
</dbReference>
<dbReference type="PANTHER" id="PTHR13856:SF137">
    <property type="entry name" value="GH05942P"/>
    <property type="match status" value="1"/>
</dbReference>
<comment type="caution">
    <text evidence="12">The sequence shown here is derived from an EMBL/GenBank/DDBJ whole genome shotgun (WGS) entry which is preliminary data.</text>
</comment>
<keyword evidence="9" id="KW-1133">Transmembrane helix</keyword>
<keyword evidence="6 7" id="KW-0472">Membrane</keyword>
<dbReference type="GO" id="GO:0030276">
    <property type="term" value="F:clathrin binding"/>
    <property type="evidence" value="ECO:0007669"/>
    <property type="project" value="TreeGrafter"/>
</dbReference>
<evidence type="ECO:0000256" key="6">
    <source>
        <dbReference type="ARBA" id="ARBA00023136"/>
    </source>
</evidence>
<evidence type="ECO:0000259" key="11">
    <source>
        <dbReference type="PROSITE" id="PS50909"/>
    </source>
</evidence>
<evidence type="ECO:0000256" key="5">
    <source>
        <dbReference type="ARBA" id="ARBA00022927"/>
    </source>
</evidence>
<evidence type="ECO:0000256" key="2">
    <source>
        <dbReference type="ARBA" id="ARBA00006375"/>
    </source>
</evidence>
<feature type="repeat" description="Solcar" evidence="7">
    <location>
        <begin position="109"/>
        <end position="196"/>
    </location>
</feature>
<evidence type="ECO:0000256" key="3">
    <source>
        <dbReference type="ARBA" id="ARBA00022448"/>
    </source>
</evidence>
<feature type="transmembrane region" description="Helical" evidence="9">
    <location>
        <begin position="113"/>
        <end position="132"/>
    </location>
</feature>
<dbReference type="PROSITE" id="PS50909">
    <property type="entry name" value="GAT"/>
    <property type="match status" value="1"/>
</dbReference>
<dbReference type="EMBL" id="JAWJWE010000007">
    <property type="protein sequence ID" value="KAK6632613.1"/>
    <property type="molecule type" value="Genomic_DNA"/>
</dbReference>
<reference evidence="12 13" key="1">
    <citation type="submission" date="2023-10" db="EMBL/GenBank/DDBJ databases">
        <title>Genomes of two closely related lineages of the louse Polyplax serrata with different host specificities.</title>
        <authorList>
            <person name="Martinu J."/>
            <person name="Tarabai H."/>
            <person name="Stefka J."/>
            <person name="Hypsa V."/>
        </authorList>
    </citation>
    <scope>NUCLEOTIDE SEQUENCE [LARGE SCALE GENOMIC DNA]</scope>
    <source>
        <strain evidence="12">HR10_N</strain>
    </source>
</reference>
<dbReference type="CDD" id="cd03565">
    <property type="entry name" value="VHS_Tom1_like"/>
    <property type="match status" value="1"/>
</dbReference>
<dbReference type="Gene3D" id="1.25.40.90">
    <property type="match status" value="1"/>
</dbReference>
<feature type="repeat" description="Solcar" evidence="7">
    <location>
        <begin position="206"/>
        <end position="292"/>
    </location>
</feature>
<evidence type="ECO:0000256" key="9">
    <source>
        <dbReference type="SAM" id="Phobius"/>
    </source>
</evidence>
<sequence length="722" mass="79142">MAENENKSPSPIKYFLSGGFGGICTVVSGHPLDTIKVRLQTMPKPAPGQQPMYRGTFDCAKKTISAEGVRGLYKGMGAPIAGVAPIFAVSFFGFGLGKTLLQGSSKEPLNNRQLFFAGALSGVFTTAIMAPGERIKTLLQVQQGGIQKYSGPVDVVKKLYQEGGIRSIYRGTIATLLRDVPASGMYFMTYEWIKKTLKPPNQTSDVGLLGTIFAGGMAGIANWTVGMPADVLKSRLQSAPEGKYSNGMRSIFVELIKEEGPLALYKGITPVMLRAFPANAACFIEQATDASLTSENWTLNMEICDIINETEEGPMDAIKAIRKRLGQNASRNFTGVMYTLTVLETCVKNCEKRFIVLVCNKDFIQELVKLIGPKNDPPIAVQQKVLSLIKCWADAFKQQPEFCGVVQVYTELKQKGIQFPTGDPDTMALIHTPQKNLTEEIMSGNTRTHLGSSSINQSGLLTSDQLGKLTSELRVVEGNMTVLSEMLGELIPGKEPPGDLELLKELYTTCQAMQERLVELIGQLSNDEITAELLRVNDGLNNLFLRYSRYEKNRKSNSNERDLSEGALIDFNVNEQQDVSSVSSQVSKLSLNSSNASSQLNSIPSVMAHNRREDEFDVFAQSRNISEFKADDAIQEGTKSIIDVNAPGNQSKQPNTMHVEQDFDEMAAWLGDKDEELLTSSEFEKFLAERAAAAEALPSTGETNPSNPPPQKRQNKDSMFAL</sequence>
<evidence type="ECO:0000259" key="10">
    <source>
        <dbReference type="PROSITE" id="PS50179"/>
    </source>
</evidence>
<dbReference type="InterPro" id="IPR018108">
    <property type="entry name" value="MCP_transmembrane"/>
</dbReference>
<dbReference type="SMART" id="SM00288">
    <property type="entry name" value="VHS"/>
    <property type="match status" value="1"/>
</dbReference>
<dbReference type="InterPro" id="IPR023395">
    <property type="entry name" value="MCP_dom_sf"/>
</dbReference>
<dbReference type="InterPro" id="IPR038425">
    <property type="entry name" value="GAT_sf"/>
</dbReference>
<dbReference type="GO" id="GO:0007165">
    <property type="term" value="P:signal transduction"/>
    <property type="evidence" value="ECO:0007669"/>
    <property type="project" value="TreeGrafter"/>
</dbReference>
<name>A0AAN8PJ22_POLSC</name>
<dbReference type="CDD" id="cd14233">
    <property type="entry name" value="GAT_TOM1_like"/>
    <property type="match status" value="1"/>
</dbReference>
<dbReference type="GO" id="GO:0005768">
    <property type="term" value="C:endosome"/>
    <property type="evidence" value="ECO:0007669"/>
    <property type="project" value="TreeGrafter"/>
</dbReference>
<protein>
    <recommendedName>
        <fullName evidence="14">TOM1-like protein 2</fullName>
    </recommendedName>
</protein>
<comment type="subcellular location">
    <subcellularLocation>
        <location evidence="1">Membrane</location>
        <topology evidence="1">Multi-pass membrane protein</topology>
    </subcellularLocation>
</comment>
<gene>
    <name evidence="12" type="ORF">RUM43_013381</name>
</gene>
<evidence type="ECO:0000256" key="7">
    <source>
        <dbReference type="PROSITE-ProRule" id="PRU00282"/>
    </source>
</evidence>
<evidence type="ECO:0000256" key="4">
    <source>
        <dbReference type="ARBA" id="ARBA00022692"/>
    </source>
</evidence>
<evidence type="ECO:0000313" key="12">
    <source>
        <dbReference type="EMBL" id="KAK6632613.1"/>
    </source>
</evidence>
<dbReference type="PROSITE" id="PS50920">
    <property type="entry name" value="SOLCAR"/>
    <property type="match status" value="3"/>
</dbReference>
<evidence type="ECO:0000256" key="1">
    <source>
        <dbReference type="ARBA" id="ARBA00004141"/>
    </source>
</evidence>
<feature type="domain" description="VHS" evidence="10">
    <location>
        <begin position="287"/>
        <end position="420"/>
    </location>
</feature>
<dbReference type="PANTHER" id="PTHR13856">
    <property type="entry name" value="VHS DOMAIN CONTAINING PROTEIN FAMILY"/>
    <property type="match status" value="1"/>
</dbReference>
<dbReference type="GO" id="GO:0035091">
    <property type="term" value="F:phosphatidylinositol binding"/>
    <property type="evidence" value="ECO:0007669"/>
    <property type="project" value="InterPro"/>
</dbReference>